<sequence>MMLAQKMRIDDRQTQTDKTRHALQRYEAACDDLTKRMEALSVECGELEHSLDNVVKSMNREHQTRNVARRYWNDALSLNSNANLFALPQRTPKSVQLKLPKMLVRGSAIDLVGQARKTYAIGLPRPQTSTSKLTPSFDLFADDDDDKVDEVDDQEDN</sequence>
<evidence type="ECO:0000313" key="3">
    <source>
        <dbReference type="EMBL" id="GBG33973.1"/>
    </source>
</evidence>
<dbReference type="AlphaFoldDB" id="A0A2R5GZ00"/>
<evidence type="ECO:0000256" key="2">
    <source>
        <dbReference type="SAM" id="MobiDB-lite"/>
    </source>
</evidence>
<organism evidence="3 4">
    <name type="scientific">Hondaea fermentalgiana</name>
    <dbReference type="NCBI Taxonomy" id="2315210"/>
    <lineage>
        <taxon>Eukaryota</taxon>
        <taxon>Sar</taxon>
        <taxon>Stramenopiles</taxon>
        <taxon>Bigyra</taxon>
        <taxon>Labyrinthulomycetes</taxon>
        <taxon>Thraustochytrida</taxon>
        <taxon>Thraustochytriidae</taxon>
        <taxon>Hondaea</taxon>
    </lineage>
</organism>
<feature type="coiled-coil region" evidence="1">
    <location>
        <begin position="23"/>
        <end position="50"/>
    </location>
</feature>
<comment type="caution">
    <text evidence="3">The sequence shown here is derived from an EMBL/GenBank/DDBJ whole genome shotgun (WGS) entry which is preliminary data.</text>
</comment>
<dbReference type="EMBL" id="BEYU01000176">
    <property type="protein sequence ID" value="GBG33973.1"/>
    <property type="molecule type" value="Genomic_DNA"/>
</dbReference>
<dbReference type="Proteomes" id="UP000241890">
    <property type="component" value="Unassembled WGS sequence"/>
</dbReference>
<protein>
    <submittedName>
        <fullName evidence="3">Uncharacterized protein</fullName>
    </submittedName>
</protein>
<feature type="compositionally biased region" description="Acidic residues" evidence="2">
    <location>
        <begin position="140"/>
        <end position="157"/>
    </location>
</feature>
<dbReference type="InParanoid" id="A0A2R5GZ00"/>
<keyword evidence="4" id="KW-1185">Reference proteome</keyword>
<accession>A0A2R5GZ00</accession>
<evidence type="ECO:0000313" key="4">
    <source>
        <dbReference type="Proteomes" id="UP000241890"/>
    </source>
</evidence>
<evidence type="ECO:0000256" key="1">
    <source>
        <dbReference type="SAM" id="Coils"/>
    </source>
</evidence>
<gene>
    <name evidence="3" type="ORF">FCC1311_101962</name>
</gene>
<feature type="region of interest" description="Disordered" evidence="2">
    <location>
        <begin position="125"/>
        <end position="157"/>
    </location>
</feature>
<proteinExistence type="predicted"/>
<reference evidence="3 4" key="1">
    <citation type="submission" date="2017-12" db="EMBL/GenBank/DDBJ databases">
        <title>Sequencing, de novo assembly and annotation of complete genome of a new Thraustochytrid species, strain FCC1311.</title>
        <authorList>
            <person name="Sedici K."/>
            <person name="Godart F."/>
            <person name="Aiese Cigliano R."/>
            <person name="Sanseverino W."/>
            <person name="Barakat M."/>
            <person name="Ortet P."/>
            <person name="Marechal E."/>
            <person name="Cagnac O."/>
            <person name="Amato A."/>
        </authorList>
    </citation>
    <scope>NUCLEOTIDE SEQUENCE [LARGE SCALE GENOMIC DNA]</scope>
</reference>
<keyword evidence="1" id="KW-0175">Coiled coil</keyword>
<name>A0A2R5GZ00_9STRA</name>